<accession>A0AA38C574</accession>
<proteinExistence type="inferred from homology"/>
<comment type="similarity">
    <text evidence="1">Belongs to the peptidase C19 family.</text>
</comment>
<reference evidence="4 5" key="1">
    <citation type="journal article" date="2021" name="Nat. Plants">
        <title>The Taxus genome provides insights into paclitaxel biosynthesis.</title>
        <authorList>
            <person name="Xiong X."/>
            <person name="Gou J."/>
            <person name="Liao Q."/>
            <person name="Li Y."/>
            <person name="Zhou Q."/>
            <person name="Bi G."/>
            <person name="Li C."/>
            <person name="Du R."/>
            <person name="Wang X."/>
            <person name="Sun T."/>
            <person name="Guo L."/>
            <person name="Liang H."/>
            <person name="Lu P."/>
            <person name="Wu Y."/>
            <person name="Zhang Z."/>
            <person name="Ro D.K."/>
            <person name="Shang Y."/>
            <person name="Huang S."/>
            <person name="Yan J."/>
        </authorList>
    </citation>
    <scope>NUCLEOTIDE SEQUENCE [LARGE SCALE GENOMIC DNA]</scope>
    <source>
        <strain evidence="4">Ta-2019</strain>
    </source>
</reference>
<dbReference type="AlphaFoldDB" id="A0AA38C574"/>
<dbReference type="GO" id="GO:0005829">
    <property type="term" value="C:cytosol"/>
    <property type="evidence" value="ECO:0007669"/>
    <property type="project" value="TreeGrafter"/>
</dbReference>
<dbReference type="Gene3D" id="3.90.70.10">
    <property type="entry name" value="Cysteine proteinases"/>
    <property type="match status" value="1"/>
</dbReference>
<protein>
    <recommendedName>
        <fullName evidence="3">USP domain-containing protein</fullName>
    </recommendedName>
</protein>
<evidence type="ECO:0000259" key="3">
    <source>
        <dbReference type="PROSITE" id="PS50235"/>
    </source>
</evidence>
<feature type="non-terminal residue" evidence="4">
    <location>
        <position position="1"/>
    </location>
</feature>
<organism evidence="4 5">
    <name type="scientific">Taxus chinensis</name>
    <name type="common">Chinese yew</name>
    <name type="synonym">Taxus wallichiana var. chinensis</name>
    <dbReference type="NCBI Taxonomy" id="29808"/>
    <lineage>
        <taxon>Eukaryota</taxon>
        <taxon>Viridiplantae</taxon>
        <taxon>Streptophyta</taxon>
        <taxon>Embryophyta</taxon>
        <taxon>Tracheophyta</taxon>
        <taxon>Spermatophyta</taxon>
        <taxon>Pinopsida</taxon>
        <taxon>Pinidae</taxon>
        <taxon>Conifers II</taxon>
        <taxon>Cupressales</taxon>
        <taxon>Taxaceae</taxon>
        <taxon>Taxus</taxon>
    </lineage>
</organism>
<feature type="compositionally biased region" description="Polar residues" evidence="2">
    <location>
        <begin position="586"/>
        <end position="596"/>
    </location>
</feature>
<evidence type="ECO:0000256" key="2">
    <source>
        <dbReference type="SAM" id="MobiDB-lite"/>
    </source>
</evidence>
<keyword evidence="5" id="KW-1185">Reference proteome</keyword>
<dbReference type="InterPro" id="IPR038765">
    <property type="entry name" value="Papain-like_cys_pep_sf"/>
</dbReference>
<dbReference type="PROSITE" id="PS00972">
    <property type="entry name" value="USP_1"/>
    <property type="match status" value="1"/>
</dbReference>
<comment type="caution">
    <text evidence="4">The sequence shown here is derived from an EMBL/GenBank/DDBJ whole genome shotgun (WGS) entry which is preliminary data.</text>
</comment>
<evidence type="ECO:0000256" key="1">
    <source>
        <dbReference type="ARBA" id="ARBA00009085"/>
    </source>
</evidence>
<dbReference type="PROSITE" id="PS50235">
    <property type="entry name" value="USP_3"/>
    <property type="match status" value="1"/>
</dbReference>
<dbReference type="GO" id="GO:0016579">
    <property type="term" value="P:protein deubiquitination"/>
    <property type="evidence" value="ECO:0007669"/>
    <property type="project" value="InterPro"/>
</dbReference>
<dbReference type="PANTHER" id="PTHR24006:SF677">
    <property type="entry name" value="UBIQUITIN CARBOXYL-TERMINAL HYDROLASE 19"/>
    <property type="match status" value="1"/>
</dbReference>
<evidence type="ECO:0000313" key="5">
    <source>
        <dbReference type="Proteomes" id="UP000824469"/>
    </source>
</evidence>
<dbReference type="FunFam" id="3.90.70.10:FF:000026">
    <property type="entry name" value="Ubiquitin carboxyl-terminal hydrolase 15"/>
    <property type="match status" value="1"/>
</dbReference>
<dbReference type="Proteomes" id="UP000824469">
    <property type="component" value="Unassembled WGS sequence"/>
</dbReference>
<dbReference type="InterPro" id="IPR050164">
    <property type="entry name" value="Peptidase_C19"/>
</dbReference>
<dbReference type="Pfam" id="PF00443">
    <property type="entry name" value="UCH"/>
    <property type="match status" value="1"/>
</dbReference>
<dbReference type="OMA" id="CTSHENH"/>
<evidence type="ECO:0000313" key="4">
    <source>
        <dbReference type="EMBL" id="KAH9293897.1"/>
    </source>
</evidence>
<feature type="region of interest" description="Disordered" evidence="2">
    <location>
        <begin position="944"/>
        <end position="1018"/>
    </location>
</feature>
<gene>
    <name evidence="4" type="ORF">KI387_040898</name>
</gene>
<feature type="region of interest" description="Disordered" evidence="2">
    <location>
        <begin position="586"/>
        <end position="609"/>
    </location>
</feature>
<feature type="compositionally biased region" description="Polar residues" evidence="2">
    <location>
        <begin position="944"/>
        <end position="961"/>
    </location>
</feature>
<dbReference type="GO" id="GO:0004843">
    <property type="term" value="F:cysteine-type deubiquitinase activity"/>
    <property type="evidence" value="ECO:0007669"/>
    <property type="project" value="InterPro"/>
</dbReference>
<feature type="domain" description="USP" evidence="3">
    <location>
        <begin position="61"/>
        <end position="367"/>
    </location>
</feature>
<dbReference type="EMBL" id="JAHRHJ020000599">
    <property type="protein sequence ID" value="KAH9293897.1"/>
    <property type="molecule type" value="Genomic_DNA"/>
</dbReference>
<dbReference type="InterPro" id="IPR001394">
    <property type="entry name" value="Peptidase_C19_UCH"/>
</dbReference>
<sequence>MTPAQGDSKNAISLKASSSGVLLANSNGTSDGTLPKPKKVLFPYETFVEFFNWDKANLVPCGLLNCGNSCFANVVLQCLTCTRPLVAYLLERSHMPTCARNDWCFLCELHQHIQRVYQSEEPFSPFGILCHIPKMGGNLGSGKQEDAHEFMRVAIDSMQSTCLDEFGGEKAVDPDSRLTTLICHIFGGYLQSQVICTQCLQVSNRYEHMLDLNVEIHGDVASLEDALDQFTGHEWLDGENKYYCDGCDTYVRAQKQLSILQAPNILTIALKRFQTGRFGKLNKRVTFPETLDLSPYVSEKEESLHVYKLYAVVVHVDMLNASFFGHYICYVKDLHGSWYRTDDSKVKRVELEEVLSQRAYMLLYTRICVRSSPVADIPKSTAPKMAKADCNYSAALVHRQSHIAHSRTDGYLSSPFEVVEPLRSNLGIVQEGMNENVGVLDSFTSSDGPRGIQESNLAVGTFSGCDADHLSEDLASEESGLLTGNSSCSEQSFIKVGKGELDDKALPSLPELNPTDMCLLGTYSCPQLLDAKLFDAASPCSSGNVEKNASGDHLNERFISFDPLAGLTNSRPKKYNDEIFVSSVSNQLHDTPGTSDLTEDETNIGPAVQSCNSDIQVPEKLSSDDEVEQPSVENSSDSFLALLKESAMEEISDSSLQQTSIEMNKTLFSHSNSMPLPNLSLDVWPSSVLGGNQDLTLFDNRDCCGSLVRSSNVSEADRMENQKKFEHKILMQQETSNEQNKNDFHPGVSYAATQPLERETVLFNKKCEIVPFAVSRINSTPTEENVLSCEAFSQPDIFSKENGMAKEVADSRSELELRVYDNTVDYNRTIQTDRNISLEDLQAATLEVSASSLEFFPCPVDDGNKVITFCGNSGPTSTPVKKTVKPKPIFAPGFLTRPPILPTMHYNTQDDEKYSILSTGTSSLKDPSNDDVGARLIASNGKHSFSASETCSSPEDSSNNVAAAKLMTSNGKGSVSSSGTCSSPKDSSNNAVAAKLMTSNGKDSVSSSETLSEPKDLS</sequence>
<dbReference type="GO" id="GO:0005634">
    <property type="term" value="C:nucleus"/>
    <property type="evidence" value="ECO:0007669"/>
    <property type="project" value="TreeGrafter"/>
</dbReference>
<dbReference type="InterPro" id="IPR018200">
    <property type="entry name" value="USP_CS"/>
</dbReference>
<dbReference type="PANTHER" id="PTHR24006">
    <property type="entry name" value="UBIQUITIN CARBOXYL-TERMINAL HYDROLASE"/>
    <property type="match status" value="1"/>
</dbReference>
<dbReference type="SUPFAM" id="SSF54001">
    <property type="entry name" value="Cysteine proteinases"/>
    <property type="match status" value="1"/>
</dbReference>
<feature type="compositionally biased region" description="Low complexity" evidence="2">
    <location>
        <begin position="971"/>
        <end position="983"/>
    </location>
</feature>
<dbReference type="CDD" id="cd02661">
    <property type="entry name" value="Peptidase_C19E"/>
    <property type="match status" value="1"/>
</dbReference>
<dbReference type="InterPro" id="IPR028889">
    <property type="entry name" value="USP"/>
</dbReference>
<name>A0AA38C574_TAXCH</name>
<feature type="compositionally biased region" description="Polar residues" evidence="2">
    <location>
        <begin position="984"/>
        <end position="1011"/>
    </location>
</feature>